<dbReference type="KEGG" id="msf:IT882_15175"/>
<dbReference type="RefSeq" id="WP_195692534.1">
    <property type="nucleotide sequence ID" value="NZ_CP064760.1"/>
</dbReference>
<dbReference type="EMBL" id="CP064760">
    <property type="protein sequence ID" value="QPE04456.1"/>
    <property type="molecule type" value="Genomic_DNA"/>
</dbReference>
<dbReference type="AlphaFoldDB" id="A0A7S8RGU0"/>
<gene>
    <name evidence="2" type="ORF">IT882_15175</name>
</gene>
<dbReference type="Proteomes" id="UP000594480">
    <property type="component" value="Chromosome"/>
</dbReference>
<sequence>MGWGTVVAHRYSWDGASFIVFDDSTWAPTAITSPSLGGIPVSTHDGIAVGVSRERVDALDPREVWDEDGDGSFDQLGLEARTVPDTDSLSLDPPMSRGCAGAA</sequence>
<proteinExistence type="predicted"/>
<reference evidence="2 3" key="1">
    <citation type="submission" date="2020-11" db="EMBL/GenBank/DDBJ databases">
        <title>Amino acid is mineralized and recycled by bacteria in oceanic microbiome.</title>
        <authorList>
            <person name="Zheng L.Y."/>
        </authorList>
    </citation>
    <scope>NUCLEOTIDE SEQUENCE [LARGE SCALE GENOMIC DNA]</scope>
    <source>
        <strain evidence="2 3">A32-1</strain>
    </source>
</reference>
<evidence type="ECO:0000256" key="1">
    <source>
        <dbReference type="SAM" id="MobiDB-lite"/>
    </source>
</evidence>
<protein>
    <submittedName>
        <fullName evidence="2">Uncharacterized protein</fullName>
    </submittedName>
</protein>
<feature type="region of interest" description="Disordered" evidence="1">
    <location>
        <begin position="83"/>
        <end position="103"/>
    </location>
</feature>
<organism evidence="2 3">
    <name type="scientific">Microbacterium schleiferi</name>
    <dbReference type="NCBI Taxonomy" id="69362"/>
    <lineage>
        <taxon>Bacteria</taxon>
        <taxon>Bacillati</taxon>
        <taxon>Actinomycetota</taxon>
        <taxon>Actinomycetes</taxon>
        <taxon>Micrococcales</taxon>
        <taxon>Microbacteriaceae</taxon>
        <taxon>Microbacterium</taxon>
    </lineage>
</organism>
<name>A0A7S8RGU0_9MICO</name>
<evidence type="ECO:0000313" key="3">
    <source>
        <dbReference type="Proteomes" id="UP000594480"/>
    </source>
</evidence>
<keyword evidence="3" id="KW-1185">Reference proteome</keyword>
<evidence type="ECO:0000313" key="2">
    <source>
        <dbReference type="EMBL" id="QPE04456.1"/>
    </source>
</evidence>
<accession>A0A7S8RGU0</accession>